<name>A0A8X6MDI1_9ARAC</name>
<dbReference type="OrthoDB" id="8018034at2759"/>
<sequence>MNYSESSERKITGILSRGVIFQEAGKCDDHTELKLEDRVRGDTKQEKYEEQLIKIEDNPIERPLSQEDLSDSETDSKDAEPTSDRQPRNHSLLQKPKRFEDHIMEAESHLDDYNPET</sequence>
<keyword evidence="3" id="KW-1185">Reference proteome</keyword>
<evidence type="ECO:0000256" key="1">
    <source>
        <dbReference type="SAM" id="MobiDB-lite"/>
    </source>
</evidence>
<reference evidence="2" key="1">
    <citation type="submission" date="2020-08" db="EMBL/GenBank/DDBJ databases">
        <title>Multicomponent nature underlies the extraordinary mechanical properties of spider dragline silk.</title>
        <authorList>
            <person name="Kono N."/>
            <person name="Nakamura H."/>
            <person name="Mori M."/>
            <person name="Yoshida Y."/>
            <person name="Ohtoshi R."/>
            <person name="Malay A.D."/>
            <person name="Moran D.A.P."/>
            <person name="Tomita M."/>
            <person name="Numata K."/>
            <person name="Arakawa K."/>
        </authorList>
    </citation>
    <scope>NUCLEOTIDE SEQUENCE</scope>
</reference>
<evidence type="ECO:0000313" key="2">
    <source>
        <dbReference type="EMBL" id="GFS42453.1"/>
    </source>
</evidence>
<feature type="compositionally biased region" description="Basic and acidic residues" evidence="1">
    <location>
        <begin position="97"/>
        <end position="117"/>
    </location>
</feature>
<dbReference type="EMBL" id="BMAV01025553">
    <property type="protein sequence ID" value="GFS42453.1"/>
    <property type="molecule type" value="Genomic_DNA"/>
</dbReference>
<feature type="compositionally biased region" description="Basic and acidic residues" evidence="1">
    <location>
        <begin position="74"/>
        <end position="87"/>
    </location>
</feature>
<evidence type="ECO:0000313" key="3">
    <source>
        <dbReference type="Proteomes" id="UP000886998"/>
    </source>
</evidence>
<feature type="compositionally biased region" description="Basic and acidic residues" evidence="1">
    <location>
        <begin position="38"/>
        <end position="60"/>
    </location>
</feature>
<feature type="region of interest" description="Disordered" evidence="1">
    <location>
        <begin position="38"/>
        <end position="117"/>
    </location>
</feature>
<comment type="caution">
    <text evidence="2">The sequence shown here is derived from an EMBL/GenBank/DDBJ whole genome shotgun (WGS) entry which is preliminary data.</text>
</comment>
<organism evidence="2 3">
    <name type="scientific">Trichonephila inaurata madagascariensis</name>
    <dbReference type="NCBI Taxonomy" id="2747483"/>
    <lineage>
        <taxon>Eukaryota</taxon>
        <taxon>Metazoa</taxon>
        <taxon>Ecdysozoa</taxon>
        <taxon>Arthropoda</taxon>
        <taxon>Chelicerata</taxon>
        <taxon>Arachnida</taxon>
        <taxon>Araneae</taxon>
        <taxon>Araneomorphae</taxon>
        <taxon>Entelegynae</taxon>
        <taxon>Araneoidea</taxon>
        <taxon>Nephilidae</taxon>
        <taxon>Trichonephila</taxon>
        <taxon>Trichonephila inaurata</taxon>
    </lineage>
</organism>
<dbReference type="AlphaFoldDB" id="A0A8X6MDI1"/>
<proteinExistence type="predicted"/>
<dbReference type="Proteomes" id="UP000886998">
    <property type="component" value="Unassembled WGS sequence"/>
</dbReference>
<protein>
    <submittedName>
        <fullName evidence="2">Uncharacterized protein</fullName>
    </submittedName>
</protein>
<accession>A0A8X6MDI1</accession>
<gene>
    <name evidence="2" type="ORF">TNIN_296251</name>
</gene>